<keyword evidence="2" id="KW-1185">Reference proteome</keyword>
<evidence type="ECO:0000313" key="2">
    <source>
        <dbReference type="Proteomes" id="UP000812440"/>
    </source>
</evidence>
<evidence type="ECO:0000313" key="1">
    <source>
        <dbReference type="EMBL" id="KAG8439947.1"/>
    </source>
</evidence>
<comment type="caution">
    <text evidence="1">The sequence shown here is derived from an EMBL/GenBank/DDBJ whole genome shotgun (WGS) entry which is preliminary data.</text>
</comment>
<dbReference type="EMBL" id="JAACNH010000006">
    <property type="protein sequence ID" value="KAG8439947.1"/>
    <property type="molecule type" value="Genomic_DNA"/>
</dbReference>
<dbReference type="AlphaFoldDB" id="A0A8T2J8N7"/>
<protein>
    <submittedName>
        <fullName evidence="1">Uncharacterized protein</fullName>
    </submittedName>
</protein>
<accession>A0A8T2J8N7</accession>
<proteinExistence type="predicted"/>
<sequence length="67" mass="7293">MSCQGLRVQKESSTPLCNSLSGEACFKGFDPWLTGYTERLVDCSHGLHSISHWAVAQSLDATGAFFL</sequence>
<gene>
    <name evidence="1" type="ORF">GDO86_005929</name>
</gene>
<organism evidence="1 2">
    <name type="scientific">Hymenochirus boettgeri</name>
    <name type="common">Congo dwarf clawed frog</name>
    <dbReference type="NCBI Taxonomy" id="247094"/>
    <lineage>
        <taxon>Eukaryota</taxon>
        <taxon>Metazoa</taxon>
        <taxon>Chordata</taxon>
        <taxon>Craniata</taxon>
        <taxon>Vertebrata</taxon>
        <taxon>Euteleostomi</taxon>
        <taxon>Amphibia</taxon>
        <taxon>Batrachia</taxon>
        <taxon>Anura</taxon>
        <taxon>Pipoidea</taxon>
        <taxon>Pipidae</taxon>
        <taxon>Pipinae</taxon>
        <taxon>Hymenochirus</taxon>
    </lineage>
</organism>
<reference evidence="1" key="1">
    <citation type="thesis" date="2020" institute="ProQuest LLC" country="789 East Eisenhower Parkway, Ann Arbor, MI, USA">
        <title>Comparative Genomics and Chromosome Evolution.</title>
        <authorList>
            <person name="Mudd A.B."/>
        </authorList>
    </citation>
    <scope>NUCLEOTIDE SEQUENCE</scope>
    <source>
        <strain evidence="1">Female2</strain>
        <tissue evidence="1">Blood</tissue>
    </source>
</reference>
<name>A0A8T2J8N7_9PIPI</name>
<dbReference type="Proteomes" id="UP000812440">
    <property type="component" value="Chromosome 3"/>
</dbReference>